<keyword evidence="6" id="KW-1185">Reference proteome</keyword>
<proteinExistence type="inferred from homology"/>
<sequence>MLVASKSQVEIDQLKAQLNQEFEMKDLREAKKILGMEISKDRVRGKLCLTEKQYLNKKKKYQAHYPLNQFKVGDLVQLEKSQPISKTKTYWAVAVLLRTRPKPEGAEGEPPKELGIPLESDNLRNDENGNVVFCSLISNIMHFSC</sequence>
<evidence type="ECO:0000313" key="6">
    <source>
        <dbReference type="Proteomes" id="UP001153555"/>
    </source>
</evidence>
<evidence type="ECO:0000313" key="5">
    <source>
        <dbReference type="EMBL" id="CAA0813813.1"/>
    </source>
</evidence>
<dbReference type="InterPro" id="IPR012340">
    <property type="entry name" value="NA-bd_OB-fold"/>
</dbReference>
<feature type="compositionally biased region" description="Basic and acidic residues" evidence="4">
    <location>
        <begin position="102"/>
        <end position="112"/>
    </location>
</feature>
<organism evidence="5 6">
    <name type="scientific">Striga hermonthica</name>
    <name type="common">Purple witchweed</name>
    <name type="synonym">Buchnera hermonthica</name>
    <dbReference type="NCBI Taxonomy" id="68872"/>
    <lineage>
        <taxon>Eukaryota</taxon>
        <taxon>Viridiplantae</taxon>
        <taxon>Streptophyta</taxon>
        <taxon>Embryophyta</taxon>
        <taxon>Tracheophyta</taxon>
        <taxon>Spermatophyta</taxon>
        <taxon>Magnoliopsida</taxon>
        <taxon>eudicotyledons</taxon>
        <taxon>Gunneridae</taxon>
        <taxon>Pentapetalae</taxon>
        <taxon>asterids</taxon>
        <taxon>lamiids</taxon>
        <taxon>Lamiales</taxon>
        <taxon>Orobanchaceae</taxon>
        <taxon>Buchnereae</taxon>
        <taxon>Striga</taxon>
    </lineage>
</organism>
<dbReference type="GO" id="GO:1990904">
    <property type="term" value="C:ribonucleoprotein complex"/>
    <property type="evidence" value="ECO:0007669"/>
    <property type="project" value="UniProtKB-KW"/>
</dbReference>
<dbReference type="Gene3D" id="2.40.50.140">
    <property type="entry name" value="Nucleic acid-binding proteins"/>
    <property type="match status" value="1"/>
</dbReference>
<comment type="caution">
    <text evidence="5">The sequence shown here is derived from an EMBL/GenBank/DDBJ whole genome shotgun (WGS) entry which is preliminary data.</text>
</comment>
<comment type="similarity">
    <text evidence="1">Belongs to the universal ribosomal protein uS17 family.</text>
</comment>
<dbReference type="GO" id="GO:0003735">
    <property type="term" value="F:structural constituent of ribosome"/>
    <property type="evidence" value="ECO:0007669"/>
    <property type="project" value="InterPro"/>
</dbReference>
<accession>A0A9N7MS20</accession>
<dbReference type="SUPFAM" id="SSF50249">
    <property type="entry name" value="Nucleic acid-binding proteins"/>
    <property type="match status" value="1"/>
</dbReference>
<dbReference type="AlphaFoldDB" id="A0A9N7MS20"/>
<dbReference type="Proteomes" id="UP001153555">
    <property type="component" value="Unassembled WGS sequence"/>
</dbReference>
<evidence type="ECO:0000256" key="4">
    <source>
        <dbReference type="SAM" id="MobiDB-lite"/>
    </source>
</evidence>
<dbReference type="GO" id="GO:0005840">
    <property type="term" value="C:ribosome"/>
    <property type="evidence" value="ECO:0007669"/>
    <property type="project" value="UniProtKB-KW"/>
</dbReference>
<protein>
    <submittedName>
        <fullName evidence="5">30S ribosomal protein S17- chloroplastic</fullName>
    </submittedName>
</protein>
<dbReference type="InterPro" id="IPR000266">
    <property type="entry name" value="Ribosomal_uS17"/>
</dbReference>
<evidence type="ECO:0000256" key="1">
    <source>
        <dbReference type="ARBA" id="ARBA00010254"/>
    </source>
</evidence>
<gene>
    <name evidence="5" type="ORF">SHERM_14209</name>
</gene>
<dbReference type="OrthoDB" id="1749075at2759"/>
<name>A0A9N7MS20_STRHE</name>
<reference evidence="5" key="1">
    <citation type="submission" date="2019-12" db="EMBL/GenBank/DDBJ databases">
        <authorList>
            <person name="Scholes J."/>
        </authorList>
    </citation>
    <scope>NUCLEOTIDE SEQUENCE</scope>
</reference>
<dbReference type="GO" id="GO:0006412">
    <property type="term" value="P:translation"/>
    <property type="evidence" value="ECO:0007669"/>
    <property type="project" value="InterPro"/>
</dbReference>
<keyword evidence="3" id="KW-0687">Ribonucleoprotein</keyword>
<dbReference type="EMBL" id="CACSLK010012104">
    <property type="protein sequence ID" value="CAA0813813.1"/>
    <property type="molecule type" value="Genomic_DNA"/>
</dbReference>
<dbReference type="Pfam" id="PF00366">
    <property type="entry name" value="Ribosomal_S17"/>
    <property type="match status" value="1"/>
</dbReference>
<keyword evidence="2 5" id="KW-0689">Ribosomal protein</keyword>
<evidence type="ECO:0000256" key="2">
    <source>
        <dbReference type="ARBA" id="ARBA00022980"/>
    </source>
</evidence>
<feature type="region of interest" description="Disordered" evidence="4">
    <location>
        <begin position="102"/>
        <end position="121"/>
    </location>
</feature>
<evidence type="ECO:0000256" key="3">
    <source>
        <dbReference type="ARBA" id="ARBA00023274"/>
    </source>
</evidence>